<evidence type="ECO:0000256" key="2">
    <source>
        <dbReference type="SAM" id="Phobius"/>
    </source>
</evidence>
<protein>
    <submittedName>
        <fullName evidence="3">DUF4233 domain-containing protein</fullName>
    </submittedName>
</protein>
<dbReference type="Pfam" id="PF14017">
    <property type="entry name" value="DUF4233"/>
    <property type="match status" value="1"/>
</dbReference>
<name>A0A5C8US52_9MICO</name>
<keyword evidence="2" id="KW-0472">Membrane</keyword>
<dbReference type="InterPro" id="IPR025327">
    <property type="entry name" value="DUF4233"/>
</dbReference>
<reference evidence="3 4" key="1">
    <citation type="submission" date="2019-08" db="EMBL/GenBank/DDBJ databases">
        <title>Bacterial whole genome sequence for Glaciihabitans sp. CHu50b-6-2.</title>
        <authorList>
            <person name="Jin L."/>
        </authorList>
    </citation>
    <scope>NUCLEOTIDE SEQUENCE [LARGE SCALE GENOMIC DNA]</scope>
    <source>
        <strain evidence="3 4">CHu50b-6-2</strain>
    </source>
</reference>
<feature type="transmembrane region" description="Helical" evidence="2">
    <location>
        <begin position="72"/>
        <end position="89"/>
    </location>
</feature>
<keyword evidence="4" id="KW-1185">Reference proteome</keyword>
<feature type="compositionally biased region" description="Low complexity" evidence="1">
    <location>
        <begin position="134"/>
        <end position="147"/>
    </location>
</feature>
<dbReference type="RefSeq" id="WP_147783008.1">
    <property type="nucleotide sequence ID" value="NZ_VRMG01000005.1"/>
</dbReference>
<gene>
    <name evidence="3" type="ORF">FVP33_07690</name>
</gene>
<evidence type="ECO:0000313" key="3">
    <source>
        <dbReference type="EMBL" id="TXN31421.1"/>
    </source>
</evidence>
<accession>A0A5C8US52</accession>
<proteinExistence type="predicted"/>
<feature type="region of interest" description="Disordered" evidence="1">
    <location>
        <begin position="123"/>
        <end position="147"/>
    </location>
</feature>
<feature type="transmembrane region" description="Helical" evidence="2">
    <location>
        <begin position="47"/>
        <end position="65"/>
    </location>
</feature>
<dbReference type="AlphaFoldDB" id="A0A5C8US52"/>
<evidence type="ECO:0000313" key="4">
    <source>
        <dbReference type="Proteomes" id="UP000321379"/>
    </source>
</evidence>
<feature type="transmembrane region" description="Helical" evidence="2">
    <location>
        <begin position="20"/>
        <end position="41"/>
    </location>
</feature>
<organism evidence="3 4">
    <name type="scientific">Lacisediminihabitans profunda</name>
    <dbReference type="NCBI Taxonomy" id="2594790"/>
    <lineage>
        <taxon>Bacteria</taxon>
        <taxon>Bacillati</taxon>
        <taxon>Actinomycetota</taxon>
        <taxon>Actinomycetes</taxon>
        <taxon>Micrococcales</taxon>
        <taxon>Microbacteriaceae</taxon>
        <taxon>Lacisediminihabitans</taxon>
    </lineage>
</organism>
<dbReference type="Proteomes" id="UP000321379">
    <property type="component" value="Unassembled WGS sequence"/>
</dbReference>
<comment type="caution">
    <text evidence="3">The sequence shown here is derived from an EMBL/GenBank/DDBJ whole genome shotgun (WGS) entry which is preliminary data.</text>
</comment>
<sequence length="147" mass="15933">MTAQPAAGRTRRARSATESLLSIVLLLEAVLVFFIALTAFGLRVLPAAAAFGGGAALLVALLVVGRLVRYRWGVWLGWLAQAVLLATGLLLPLMWFIGAVFAALWTYCAITGRRLDRRNALRRTVQNPTERTETTTTPDLPGTEESP</sequence>
<evidence type="ECO:0000256" key="1">
    <source>
        <dbReference type="SAM" id="MobiDB-lite"/>
    </source>
</evidence>
<dbReference type="EMBL" id="VRMG01000005">
    <property type="protein sequence ID" value="TXN31421.1"/>
    <property type="molecule type" value="Genomic_DNA"/>
</dbReference>
<keyword evidence="2" id="KW-0812">Transmembrane</keyword>
<keyword evidence="2" id="KW-1133">Transmembrane helix</keyword>